<reference evidence="10 11" key="1">
    <citation type="submission" date="2021-04" db="EMBL/GenBank/DDBJ databases">
        <title>Novel species identification of genus Shewanella.</title>
        <authorList>
            <person name="Liu G."/>
        </authorList>
    </citation>
    <scope>NUCLEOTIDE SEQUENCE [LARGE SCALE GENOMIC DNA]</scope>
    <source>
        <strain evidence="10 11">FJAT-54481</strain>
    </source>
</reference>
<evidence type="ECO:0000259" key="8">
    <source>
        <dbReference type="Pfam" id="PF24961"/>
    </source>
</evidence>
<dbReference type="InterPro" id="IPR012340">
    <property type="entry name" value="NA-bd_OB-fold"/>
</dbReference>
<evidence type="ECO:0000256" key="5">
    <source>
        <dbReference type="SAM" id="Phobius"/>
    </source>
</evidence>
<feature type="domain" description="NfeD integral membrane" evidence="8">
    <location>
        <begin position="252"/>
        <end position="369"/>
    </location>
</feature>
<keyword evidence="2 5" id="KW-0812">Transmembrane</keyword>
<accession>A0ABX7YX61</accession>
<keyword evidence="3 5" id="KW-1133">Transmembrane helix</keyword>
<evidence type="ECO:0000259" key="7">
    <source>
        <dbReference type="Pfam" id="PF01957"/>
    </source>
</evidence>
<feature type="transmembrane region" description="Helical" evidence="5">
    <location>
        <begin position="321"/>
        <end position="340"/>
    </location>
</feature>
<feature type="transmembrane region" description="Helical" evidence="5">
    <location>
        <begin position="352"/>
        <end position="373"/>
    </location>
</feature>
<feature type="domain" description="NfeD-like C-terminal" evidence="7">
    <location>
        <begin position="385"/>
        <end position="437"/>
    </location>
</feature>
<evidence type="ECO:0000256" key="6">
    <source>
        <dbReference type="SAM" id="SignalP"/>
    </source>
</evidence>
<name>A0ABX7YX61_9GAMM</name>
<dbReference type="Gene3D" id="3.90.226.10">
    <property type="entry name" value="2-enoyl-CoA Hydratase, Chain A, domain 1"/>
    <property type="match status" value="1"/>
</dbReference>
<keyword evidence="6" id="KW-0732">Signal</keyword>
<dbReference type="CDD" id="cd07020">
    <property type="entry name" value="Clp_protease_NfeD_1"/>
    <property type="match status" value="1"/>
</dbReference>
<evidence type="ECO:0000313" key="10">
    <source>
        <dbReference type="EMBL" id="QUN06756.1"/>
    </source>
</evidence>
<feature type="transmembrane region" description="Helical" evidence="5">
    <location>
        <begin position="244"/>
        <end position="266"/>
    </location>
</feature>
<feature type="signal peptide" evidence="6">
    <location>
        <begin position="1"/>
        <end position="24"/>
    </location>
</feature>
<evidence type="ECO:0000256" key="1">
    <source>
        <dbReference type="ARBA" id="ARBA00004141"/>
    </source>
</evidence>
<sequence>MTLIRLLLLLLSMTSLLLAPVAVAQVSNTRPQVVLLQVQGAIGPGVSDYLHRALALAAIRPQKPELVLITLDTPGGLVSSLRDINQAILASPVPVACLVYPSGARAASAGTYMLYACHVAAMAPATNLGAATPIQLGGAESKQDDATPSSAEKKMLNDAIAYIRSLAQLRGRNAEWAEQAVRDAATLTATEALKLGVIDYISISPQQLLLQLDGKQLQTAAGSVLLHTANADLIDQRPDWRTRFINAITNPNIAYILMLAGIYGLVLEFYHPGVGIPGVAGAICMLLALYAFQLLPVNYAGVGLLLLGIALLIAESLVPSFGILGFGGVVSFVLGSIFLIDSDLEAYRIAWPVIFVLGLLSVLFFVVLLTFILRARRMALVSGLDAMIGAYAKVESGFPGRGQVLFMGERWQAECDMPLQPGQQVRVDGIRGLTLHLSPTSDSQRSQL</sequence>
<gene>
    <name evidence="10" type="ORF">KDN34_04715</name>
</gene>
<feature type="domain" description="NfeD1b N-terminal" evidence="9">
    <location>
        <begin position="33"/>
        <end position="212"/>
    </location>
</feature>
<dbReference type="Pfam" id="PF25145">
    <property type="entry name" value="NfeD1b_N"/>
    <property type="match status" value="1"/>
</dbReference>
<dbReference type="InterPro" id="IPR056739">
    <property type="entry name" value="NfeD_membrane"/>
</dbReference>
<proteinExistence type="predicted"/>
<dbReference type="PANTHER" id="PTHR33507:SF4">
    <property type="entry name" value="NODULATION COMPETITIVENESS PROTEIN NFED"/>
    <property type="match status" value="1"/>
</dbReference>
<feature type="transmembrane region" description="Helical" evidence="5">
    <location>
        <begin position="297"/>
        <end position="314"/>
    </location>
</feature>
<evidence type="ECO:0000256" key="4">
    <source>
        <dbReference type="ARBA" id="ARBA00023136"/>
    </source>
</evidence>
<dbReference type="PANTHER" id="PTHR33507">
    <property type="entry name" value="INNER MEMBRANE PROTEIN YBBJ"/>
    <property type="match status" value="1"/>
</dbReference>
<evidence type="ECO:0000313" key="11">
    <source>
        <dbReference type="Proteomes" id="UP000679575"/>
    </source>
</evidence>
<dbReference type="Pfam" id="PF24961">
    <property type="entry name" value="NfeD_membrane"/>
    <property type="match status" value="1"/>
</dbReference>
<dbReference type="SUPFAM" id="SSF52096">
    <property type="entry name" value="ClpP/crotonase"/>
    <property type="match status" value="1"/>
</dbReference>
<dbReference type="InterPro" id="IPR056738">
    <property type="entry name" value="NfeD1b_N"/>
</dbReference>
<dbReference type="InterPro" id="IPR002810">
    <property type="entry name" value="NfeD-like_C"/>
</dbReference>
<organism evidence="10 11">
    <name type="scientific">Shewanella yunxiaonensis</name>
    <dbReference type="NCBI Taxonomy" id="2829809"/>
    <lineage>
        <taxon>Bacteria</taxon>
        <taxon>Pseudomonadati</taxon>
        <taxon>Pseudomonadota</taxon>
        <taxon>Gammaproteobacteria</taxon>
        <taxon>Alteromonadales</taxon>
        <taxon>Shewanellaceae</taxon>
        <taxon>Shewanella</taxon>
    </lineage>
</organism>
<dbReference type="InterPro" id="IPR052165">
    <property type="entry name" value="Membrane_assoc_protease"/>
</dbReference>
<protein>
    <submittedName>
        <fullName evidence="10">Nodulation protein NfeD</fullName>
    </submittedName>
</protein>
<comment type="subcellular location">
    <subcellularLocation>
        <location evidence="1">Membrane</location>
        <topology evidence="1">Multi-pass membrane protein</topology>
    </subcellularLocation>
</comment>
<dbReference type="Gene3D" id="2.40.50.140">
    <property type="entry name" value="Nucleic acid-binding proteins"/>
    <property type="match status" value="1"/>
</dbReference>
<evidence type="ECO:0000259" key="9">
    <source>
        <dbReference type="Pfam" id="PF25145"/>
    </source>
</evidence>
<dbReference type="EMBL" id="CP073587">
    <property type="protein sequence ID" value="QUN06756.1"/>
    <property type="molecule type" value="Genomic_DNA"/>
</dbReference>
<keyword evidence="4 5" id="KW-0472">Membrane</keyword>
<dbReference type="RefSeq" id="WP_212595765.1">
    <property type="nucleotide sequence ID" value="NZ_CP073587.1"/>
</dbReference>
<keyword evidence="11" id="KW-1185">Reference proteome</keyword>
<dbReference type="Pfam" id="PF01957">
    <property type="entry name" value="NfeD"/>
    <property type="match status" value="1"/>
</dbReference>
<dbReference type="SUPFAM" id="SSF141322">
    <property type="entry name" value="NfeD domain-like"/>
    <property type="match status" value="1"/>
</dbReference>
<dbReference type="Proteomes" id="UP000679575">
    <property type="component" value="Chromosome"/>
</dbReference>
<evidence type="ECO:0000256" key="3">
    <source>
        <dbReference type="ARBA" id="ARBA00022989"/>
    </source>
</evidence>
<evidence type="ECO:0000256" key="2">
    <source>
        <dbReference type="ARBA" id="ARBA00022692"/>
    </source>
</evidence>
<dbReference type="InterPro" id="IPR029045">
    <property type="entry name" value="ClpP/crotonase-like_dom_sf"/>
</dbReference>
<feature type="chain" id="PRO_5047310058" evidence="6">
    <location>
        <begin position="25"/>
        <end position="448"/>
    </location>
</feature>